<dbReference type="InterPro" id="IPR036680">
    <property type="entry name" value="SPOR-like_sf"/>
</dbReference>
<evidence type="ECO:0000256" key="1">
    <source>
        <dbReference type="SAM" id="MobiDB-lite"/>
    </source>
</evidence>
<gene>
    <name evidence="4" type="ORF">SAMN05216522_11031</name>
</gene>
<protein>
    <submittedName>
        <fullName evidence="4">DamX protein</fullName>
    </submittedName>
</protein>
<evidence type="ECO:0000313" key="4">
    <source>
        <dbReference type="EMBL" id="SER02460.1"/>
    </source>
</evidence>
<keyword evidence="2" id="KW-0472">Membrane</keyword>
<accession>A0A1H9KTH5</accession>
<evidence type="ECO:0000256" key="2">
    <source>
        <dbReference type="SAM" id="Phobius"/>
    </source>
</evidence>
<evidence type="ECO:0000259" key="3">
    <source>
        <dbReference type="PROSITE" id="PS51724"/>
    </source>
</evidence>
<feature type="compositionally biased region" description="Low complexity" evidence="1">
    <location>
        <begin position="135"/>
        <end position="147"/>
    </location>
</feature>
<dbReference type="AlphaFoldDB" id="A0A1H9KTH5"/>
<feature type="compositionally biased region" description="Basic and acidic residues" evidence="1">
    <location>
        <begin position="193"/>
        <end position="230"/>
    </location>
</feature>
<dbReference type="EMBL" id="FOGC01000010">
    <property type="protein sequence ID" value="SER02460.1"/>
    <property type="molecule type" value="Genomic_DNA"/>
</dbReference>
<dbReference type="Pfam" id="PF05036">
    <property type="entry name" value="SPOR"/>
    <property type="match status" value="1"/>
</dbReference>
<dbReference type="InterPro" id="IPR007730">
    <property type="entry name" value="SPOR-like_dom"/>
</dbReference>
<proteinExistence type="predicted"/>
<dbReference type="STRING" id="988801.SAMN05216522_11031"/>
<keyword evidence="2" id="KW-0812">Transmembrane</keyword>
<feature type="domain" description="SPOR" evidence="3">
    <location>
        <begin position="266"/>
        <end position="343"/>
    </location>
</feature>
<feature type="compositionally biased region" description="Polar residues" evidence="1">
    <location>
        <begin position="152"/>
        <end position="165"/>
    </location>
</feature>
<feature type="compositionally biased region" description="Basic and acidic residues" evidence="1">
    <location>
        <begin position="8"/>
        <end position="19"/>
    </location>
</feature>
<feature type="compositionally biased region" description="Polar residues" evidence="1">
    <location>
        <begin position="79"/>
        <end position="88"/>
    </location>
</feature>
<dbReference type="GO" id="GO:0042834">
    <property type="term" value="F:peptidoglycan binding"/>
    <property type="evidence" value="ECO:0007669"/>
    <property type="project" value="InterPro"/>
</dbReference>
<dbReference type="Proteomes" id="UP000242515">
    <property type="component" value="Unassembled WGS sequence"/>
</dbReference>
<sequence>MDDFQPEDELKPDTSDRPAPRGKKPAPSSKLPISKQHLMIAVGILVLLLLVLGIGSAMNSSSKPNEEAAGQGNERNIDLSGNSPADNSTAPANDQPQQQADAAQTPAAPNDTTSNGSMEPTNGGTQATQPSAEQASAASLPTAAATLDRNAKLSNTTQTAQQPTSPDMAPTPPVRHSAPSEQQARAKAPVTHTELRQPSHRSEVRHVVPEHRETVSRRQPEHNEAKKAEAPKAPVKTAEKQAPVTTTTVSQPAKSISAPAAPSREAVSGKGYTLQLSGASREDTLNAWAKQQNLSSYQVYKTSRNGQAWYVLTTGNYKTPAEAKSAISSLPEAVKAKSPWVKPMSQVHKESAQ</sequence>
<name>A0A1H9KTH5_9GAMM</name>
<reference evidence="5" key="1">
    <citation type="submission" date="2016-10" db="EMBL/GenBank/DDBJ databases">
        <authorList>
            <person name="Varghese N."/>
            <person name="Submissions S."/>
        </authorList>
    </citation>
    <scope>NUCLEOTIDE SEQUENCE [LARGE SCALE GENOMIC DNA]</scope>
    <source>
        <strain evidence="5">8N4</strain>
    </source>
</reference>
<dbReference type="SUPFAM" id="SSF110997">
    <property type="entry name" value="Sporulation related repeat"/>
    <property type="match status" value="1"/>
</dbReference>
<feature type="transmembrane region" description="Helical" evidence="2">
    <location>
        <begin position="38"/>
        <end position="58"/>
    </location>
</feature>
<organism evidence="4 5">
    <name type="scientific">Rosenbergiella nectarea</name>
    <dbReference type="NCBI Taxonomy" id="988801"/>
    <lineage>
        <taxon>Bacteria</taxon>
        <taxon>Pseudomonadati</taxon>
        <taxon>Pseudomonadota</taxon>
        <taxon>Gammaproteobacteria</taxon>
        <taxon>Enterobacterales</taxon>
        <taxon>Erwiniaceae</taxon>
        <taxon>Rosenbergiella</taxon>
    </lineage>
</organism>
<keyword evidence="5" id="KW-1185">Reference proteome</keyword>
<keyword evidence="2" id="KW-1133">Transmembrane helix</keyword>
<evidence type="ECO:0000313" key="5">
    <source>
        <dbReference type="Proteomes" id="UP000242515"/>
    </source>
</evidence>
<feature type="region of interest" description="Disordered" evidence="1">
    <location>
        <begin position="1"/>
        <end position="33"/>
    </location>
</feature>
<feature type="compositionally biased region" description="Polar residues" evidence="1">
    <location>
        <begin position="114"/>
        <end position="134"/>
    </location>
</feature>
<dbReference type="PROSITE" id="PS51724">
    <property type="entry name" value="SPOR"/>
    <property type="match status" value="1"/>
</dbReference>
<feature type="region of interest" description="Disordered" evidence="1">
    <location>
        <begin position="59"/>
        <end position="270"/>
    </location>
</feature>
<dbReference type="OrthoDB" id="6189127at2"/>
<feature type="compositionally biased region" description="Low complexity" evidence="1">
    <location>
        <begin position="89"/>
        <end position="113"/>
    </location>
</feature>
<feature type="compositionally biased region" description="Low complexity" evidence="1">
    <location>
        <begin position="250"/>
        <end position="263"/>
    </location>
</feature>
<dbReference type="Gene3D" id="3.30.70.1070">
    <property type="entry name" value="Sporulation related repeat"/>
    <property type="match status" value="1"/>
</dbReference>
<dbReference type="RefSeq" id="WP_092677165.1">
    <property type="nucleotide sequence ID" value="NZ_FOGC01000010.1"/>
</dbReference>